<name>A0A844LFQ6_9BURK</name>
<dbReference type="EMBL" id="WNCL01000016">
    <property type="protein sequence ID" value="MTU43299.1"/>
    <property type="molecule type" value="Genomic_DNA"/>
</dbReference>
<dbReference type="InterPro" id="IPR010861">
    <property type="entry name" value="DUF1492"/>
</dbReference>
<dbReference type="AlphaFoldDB" id="A0A844LFQ6"/>
<evidence type="ECO:0000313" key="2">
    <source>
        <dbReference type="Proteomes" id="UP000462362"/>
    </source>
</evidence>
<protein>
    <submittedName>
        <fullName evidence="1">DUF1492 domain-containing protein</fullName>
    </submittedName>
</protein>
<comment type="caution">
    <text evidence="1">The sequence shown here is derived from an EMBL/GenBank/DDBJ whole genome shotgun (WGS) entry which is preliminary data.</text>
</comment>
<gene>
    <name evidence="1" type="ORF">GMD42_06635</name>
</gene>
<accession>A0A844LFQ6</accession>
<organism evidence="1 2">
    <name type="scientific">Parasutterella excrementihominis</name>
    <dbReference type="NCBI Taxonomy" id="487175"/>
    <lineage>
        <taxon>Bacteria</taxon>
        <taxon>Pseudomonadati</taxon>
        <taxon>Pseudomonadota</taxon>
        <taxon>Betaproteobacteria</taxon>
        <taxon>Burkholderiales</taxon>
        <taxon>Sutterellaceae</taxon>
        <taxon>Parasutterella</taxon>
    </lineage>
</organism>
<proteinExistence type="predicted"/>
<dbReference type="RefSeq" id="WP_151877593.1">
    <property type="nucleotide sequence ID" value="NZ_WNCB01000100.1"/>
</dbReference>
<dbReference type="Pfam" id="PF07374">
    <property type="entry name" value="DUF1492"/>
    <property type="match status" value="1"/>
</dbReference>
<reference evidence="1 2" key="1">
    <citation type="journal article" date="2019" name="Nat. Med.">
        <title>A library of human gut bacterial isolates paired with longitudinal multiomics data enables mechanistic microbiome research.</title>
        <authorList>
            <person name="Poyet M."/>
            <person name="Groussin M."/>
            <person name="Gibbons S.M."/>
            <person name="Avila-Pacheco J."/>
            <person name="Jiang X."/>
            <person name="Kearney S.M."/>
            <person name="Perrotta A.R."/>
            <person name="Berdy B."/>
            <person name="Zhao S."/>
            <person name="Lieberman T.D."/>
            <person name="Swanson P.K."/>
            <person name="Smith M."/>
            <person name="Roesemann S."/>
            <person name="Alexander J.E."/>
            <person name="Rich S.A."/>
            <person name="Livny J."/>
            <person name="Vlamakis H."/>
            <person name="Clish C."/>
            <person name="Bullock K."/>
            <person name="Deik A."/>
            <person name="Scott J."/>
            <person name="Pierce K.A."/>
            <person name="Xavier R.J."/>
            <person name="Alm E.J."/>
        </authorList>
    </citation>
    <scope>NUCLEOTIDE SEQUENCE [LARGE SCALE GENOMIC DNA]</scope>
    <source>
        <strain evidence="1 2">BIOML-A2</strain>
    </source>
</reference>
<dbReference type="Proteomes" id="UP000462362">
    <property type="component" value="Unassembled WGS sequence"/>
</dbReference>
<sequence length="137" mass="15843">MVRTLTARLKALSLLDSKIRSKRQEIISLKSGILTSVKYTDEPKGGGQSNSTEALNMRIIDKTQEIYEDISRIFDERDELVKAIDSLTDPLESQVLRLKYINGYSWGMVQQEMPLHSRRTLFEYRDRGIKNLEKALH</sequence>
<evidence type="ECO:0000313" key="1">
    <source>
        <dbReference type="EMBL" id="MTU43299.1"/>
    </source>
</evidence>